<dbReference type="EMBL" id="BFEA01000455">
    <property type="protein sequence ID" value="GBG83889.1"/>
    <property type="molecule type" value="Genomic_DNA"/>
</dbReference>
<evidence type="ECO:0000256" key="1">
    <source>
        <dbReference type="ARBA" id="ARBA00004651"/>
    </source>
</evidence>
<feature type="compositionally biased region" description="Basic residues" evidence="4">
    <location>
        <begin position="385"/>
        <end position="395"/>
    </location>
</feature>
<comment type="caution">
    <text evidence="6">The sequence shown here is derived from an EMBL/GenBank/DDBJ whole genome shotgun (WGS) entry which is preliminary data.</text>
</comment>
<keyword evidence="7" id="KW-1185">Reference proteome</keyword>
<keyword evidence="2" id="KW-0472">Membrane</keyword>
<feature type="region of interest" description="Disordered" evidence="4">
    <location>
        <begin position="1"/>
        <end position="26"/>
    </location>
</feature>
<feature type="compositionally biased region" description="Acidic residues" evidence="4">
    <location>
        <begin position="369"/>
        <end position="380"/>
    </location>
</feature>
<evidence type="ECO:0000256" key="4">
    <source>
        <dbReference type="SAM" id="MobiDB-lite"/>
    </source>
</evidence>
<dbReference type="GO" id="GO:1990573">
    <property type="term" value="P:potassium ion import across plasma membrane"/>
    <property type="evidence" value="ECO:0007669"/>
    <property type="project" value="TreeGrafter"/>
</dbReference>
<feature type="compositionally biased region" description="Basic and acidic residues" evidence="4">
    <location>
        <begin position="227"/>
        <end position="236"/>
    </location>
</feature>
<dbReference type="GO" id="GO:0030007">
    <property type="term" value="P:intracellular potassium ion homeostasis"/>
    <property type="evidence" value="ECO:0007669"/>
    <property type="project" value="TreeGrafter"/>
</dbReference>
<dbReference type="GO" id="GO:1902600">
    <property type="term" value="P:proton transmembrane transport"/>
    <property type="evidence" value="ECO:0007669"/>
    <property type="project" value="TreeGrafter"/>
</dbReference>
<dbReference type="GO" id="GO:0005391">
    <property type="term" value="F:P-type sodium:potassium-exchanging transporter activity"/>
    <property type="evidence" value="ECO:0007669"/>
    <property type="project" value="TreeGrafter"/>
</dbReference>
<dbReference type="PANTHER" id="PTHR43294">
    <property type="entry name" value="SODIUM/POTASSIUM-TRANSPORTING ATPASE SUBUNIT ALPHA"/>
    <property type="match status" value="1"/>
</dbReference>
<dbReference type="AlphaFoldDB" id="A0A388LNP9"/>
<reference evidence="6 7" key="1">
    <citation type="journal article" date="2018" name="Cell">
        <title>The Chara Genome: Secondary Complexity and Implications for Plant Terrestrialization.</title>
        <authorList>
            <person name="Nishiyama T."/>
            <person name="Sakayama H."/>
            <person name="Vries J.D."/>
            <person name="Buschmann H."/>
            <person name="Saint-Marcoux D."/>
            <person name="Ullrich K.K."/>
            <person name="Haas F.B."/>
            <person name="Vanderstraeten L."/>
            <person name="Becker D."/>
            <person name="Lang D."/>
            <person name="Vosolsobe S."/>
            <person name="Rombauts S."/>
            <person name="Wilhelmsson P.K.I."/>
            <person name="Janitza P."/>
            <person name="Kern R."/>
            <person name="Heyl A."/>
            <person name="Rumpler F."/>
            <person name="Villalobos L.I.A.C."/>
            <person name="Clay J.M."/>
            <person name="Skokan R."/>
            <person name="Toyoda A."/>
            <person name="Suzuki Y."/>
            <person name="Kagoshima H."/>
            <person name="Schijlen E."/>
            <person name="Tajeshwar N."/>
            <person name="Catarino B."/>
            <person name="Hetherington A.J."/>
            <person name="Saltykova A."/>
            <person name="Bonnot C."/>
            <person name="Breuninger H."/>
            <person name="Symeonidi A."/>
            <person name="Radhakrishnan G.V."/>
            <person name="Van Nieuwerburgh F."/>
            <person name="Deforce D."/>
            <person name="Chang C."/>
            <person name="Karol K.G."/>
            <person name="Hedrich R."/>
            <person name="Ulvskov P."/>
            <person name="Glockner G."/>
            <person name="Delwiche C.F."/>
            <person name="Petrasek J."/>
            <person name="Van de Peer Y."/>
            <person name="Friml J."/>
            <person name="Beilby M."/>
            <person name="Dolan L."/>
            <person name="Kohara Y."/>
            <person name="Sugano S."/>
            <person name="Fujiyama A."/>
            <person name="Delaux P.-M."/>
            <person name="Quint M."/>
            <person name="TheiBen G."/>
            <person name="Hagemann M."/>
            <person name="Harholt J."/>
            <person name="Dunand C."/>
            <person name="Zachgo S."/>
            <person name="Langdale J."/>
            <person name="Maumus F."/>
            <person name="Straeten D.V.D."/>
            <person name="Gould S.B."/>
            <person name="Rensing S.A."/>
        </authorList>
    </citation>
    <scope>NUCLEOTIDE SEQUENCE [LARGE SCALE GENOMIC DNA]</scope>
    <source>
        <strain evidence="6 7">S276</strain>
    </source>
</reference>
<dbReference type="OrthoDB" id="3352408at2759"/>
<evidence type="ECO:0000313" key="7">
    <source>
        <dbReference type="Proteomes" id="UP000265515"/>
    </source>
</evidence>
<organism evidence="6 7">
    <name type="scientific">Chara braunii</name>
    <name type="common">Braun's stonewort</name>
    <dbReference type="NCBI Taxonomy" id="69332"/>
    <lineage>
        <taxon>Eukaryota</taxon>
        <taxon>Viridiplantae</taxon>
        <taxon>Streptophyta</taxon>
        <taxon>Charophyceae</taxon>
        <taxon>Charales</taxon>
        <taxon>Characeae</taxon>
        <taxon>Chara</taxon>
    </lineage>
</organism>
<name>A0A388LNP9_CHABU</name>
<feature type="region of interest" description="Disordered" evidence="4">
    <location>
        <begin position="367"/>
        <end position="411"/>
    </location>
</feature>
<proteinExistence type="predicted"/>
<dbReference type="Gene3D" id="1.20.1110.10">
    <property type="entry name" value="Calcium-transporting ATPase, transmembrane domain"/>
    <property type="match status" value="1"/>
</dbReference>
<feature type="compositionally biased region" description="Basic and acidic residues" evidence="4">
    <location>
        <begin position="260"/>
        <end position="273"/>
    </location>
</feature>
<evidence type="ECO:0000256" key="3">
    <source>
        <dbReference type="SAM" id="Coils"/>
    </source>
</evidence>
<dbReference type="Proteomes" id="UP000265515">
    <property type="component" value="Unassembled WGS sequence"/>
</dbReference>
<feature type="domain" description="P-type ATPase A" evidence="5">
    <location>
        <begin position="135"/>
        <end position="179"/>
    </location>
</feature>
<gene>
    <name evidence="6" type="ORF">CBR_g37759</name>
</gene>
<dbReference type="SUPFAM" id="SSF81653">
    <property type="entry name" value="Calcium ATPase, transduction domain A"/>
    <property type="match status" value="1"/>
</dbReference>
<accession>A0A388LNP9</accession>
<dbReference type="Gene3D" id="2.70.150.10">
    <property type="entry name" value="Calcium-transporting ATPase, cytoplasmic transduction domain A"/>
    <property type="match status" value="1"/>
</dbReference>
<dbReference type="PANTHER" id="PTHR43294:SF21">
    <property type="entry name" value="CATION TRANSPORTING ATPASE"/>
    <property type="match status" value="1"/>
</dbReference>
<keyword evidence="3" id="KW-0175">Coiled coil</keyword>
<dbReference type="InterPro" id="IPR059000">
    <property type="entry name" value="ATPase_P-type_domA"/>
</dbReference>
<evidence type="ECO:0000313" key="6">
    <source>
        <dbReference type="EMBL" id="GBG83889.1"/>
    </source>
</evidence>
<protein>
    <recommendedName>
        <fullName evidence="5">P-type ATPase A domain-containing protein</fullName>
    </recommendedName>
</protein>
<dbReference type="InterPro" id="IPR050510">
    <property type="entry name" value="Cation_transp_ATPase_P-type"/>
</dbReference>
<evidence type="ECO:0000256" key="2">
    <source>
        <dbReference type="ARBA" id="ARBA00022475"/>
    </source>
</evidence>
<feature type="compositionally biased region" description="Acidic residues" evidence="4">
    <location>
        <begin position="274"/>
        <end position="283"/>
    </location>
</feature>
<dbReference type="Gramene" id="GBG83889">
    <property type="protein sequence ID" value="GBG83889"/>
    <property type="gene ID" value="CBR_g37759"/>
</dbReference>
<dbReference type="InterPro" id="IPR008250">
    <property type="entry name" value="ATPase_P-typ_transduc_dom_A_sf"/>
</dbReference>
<keyword evidence="2" id="KW-1003">Cell membrane</keyword>
<sequence length="637" mass="72509">MEDDSYACPPEFNHHGQSASPSREPCLPFANKTAAQSQLEELGRTVAAMQEFIEMEQVRRQEREQRQCEEARCVQEEARKAEEEHAARKAEKQWKHKEEQMGMAKAVEVQVAVRSPILTTRGYSGGDAYRRFKNLMPAKSVVTREAQRLVVDAAELVPGDLVLLCDGDRVPADIRLVTAVDLKENTEREWVEAVKRYQGEESGREENQVQKNYVRRRRKGQGSSVQGKEKEAKGTDESMGEGGAEPETGENEELPSPVVGDKRKHTEGQTDRESVEEEQEQDREEGYPWEGLQERELRDYINFFEKERDDNYELQLILHREEKRNKTKAEIANPTMHIPLTENPFAPLEKEEDLATYFAEKYCASKEDQEMEVGEGDEEGEEKKNKKLKGRRLQKYKPTPILEEQGKGKDQEGADKFLSSIAHLGIQLRALEAQNAHLVDLNREMSLRTVTVRDIQCSDQDKLWERARMEASTLLHSRAVIPIRRDPLAKQWKVAVHEDLSIPRWQRGQKREDLLKKISKGGEAVFMGLAGEQPKEGGGVLGEAQVREEGKEQTQFDARPLLICLDHKAELQNGLRWKPWWWLTEVTVTALGSDAMMTQNAVALATLLDSQVMAQEAEELPTLLSPFEGEPKISSSS</sequence>
<dbReference type="STRING" id="69332.A0A388LNP9"/>
<feature type="coiled-coil region" evidence="3">
    <location>
        <begin position="64"/>
        <end position="100"/>
    </location>
</feature>
<feature type="compositionally biased region" description="Basic and acidic residues" evidence="4">
    <location>
        <begin position="198"/>
        <end position="208"/>
    </location>
</feature>
<dbReference type="GO" id="GO:0036376">
    <property type="term" value="P:sodium ion export across plasma membrane"/>
    <property type="evidence" value="ECO:0007669"/>
    <property type="project" value="TreeGrafter"/>
</dbReference>
<dbReference type="GO" id="GO:0006883">
    <property type="term" value="P:intracellular sodium ion homeostasis"/>
    <property type="evidence" value="ECO:0007669"/>
    <property type="project" value="TreeGrafter"/>
</dbReference>
<dbReference type="GO" id="GO:0005886">
    <property type="term" value="C:plasma membrane"/>
    <property type="evidence" value="ECO:0007669"/>
    <property type="project" value="UniProtKB-SubCell"/>
</dbReference>
<feature type="region of interest" description="Disordered" evidence="4">
    <location>
        <begin position="198"/>
        <end position="288"/>
    </location>
</feature>
<evidence type="ECO:0000259" key="5">
    <source>
        <dbReference type="Pfam" id="PF00122"/>
    </source>
</evidence>
<dbReference type="Pfam" id="PF00122">
    <property type="entry name" value="E1-E2_ATPase"/>
    <property type="match status" value="1"/>
</dbReference>
<comment type="subcellular location">
    <subcellularLocation>
        <location evidence="1">Cell membrane</location>
        <topology evidence="1">Multi-pass membrane protein</topology>
    </subcellularLocation>
</comment>